<reference evidence="1" key="1">
    <citation type="submission" date="2014-09" db="EMBL/GenBank/DDBJ databases">
        <authorList>
            <person name="Magalhaes I.L.F."/>
            <person name="Oliveira U."/>
            <person name="Santos F.R."/>
            <person name="Vidigal T.H.D.A."/>
            <person name="Brescovit A.D."/>
            <person name="Santos A.J."/>
        </authorList>
    </citation>
    <scope>NUCLEOTIDE SEQUENCE</scope>
    <source>
        <tissue evidence="1">Shoot tissue taken approximately 20 cm above the soil surface</tissue>
    </source>
</reference>
<evidence type="ECO:0000313" key="1">
    <source>
        <dbReference type="EMBL" id="JAD46402.1"/>
    </source>
</evidence>
<proteinExistence type="predicted"/>
<dbReference type="AlphaFoldDB" id="A0A0A9AH14"/>
<reference evidence="1" key="2">
    <citation type="journal article" date="2015" name="Data Brief">
        <title>Shoot transcriptome of the giant reed, Arundo donax.</title>
        <authorList>
            <person name="Barrero R.A."/>
            <person name="Guerrero F.D."/>
            <person name="Moolhuijzen P."/>
            <person name="Goolsby J.A."/>
            <person name="Tidwell J."/>
            <person name="Bellgard S.E."/>
            <person name="Bellgard M.I."/>
        </authorList>
    </citation>
    <scope>NUCLEOTIDE SEQUENCE</scope>
    <source>
        <tissue evidence="1">Shoot tissue taken approximately 20 cm above the soil surface</tissue>
    </source>
</reference>
<organism evidence="1">
    <name type="scientific">Arundo donax</name>
    <name type="common">Giant reed</name>
    <name type="synonym">Donax arundinaceus</name>
    <dbReference type="NCBI Taxonomy" id="35708"/>
    <lineage>
        <taxon>Eukaryota</taxon>
        <taxon>Viridiplantae</taxon>
        <taxon>Streptophyta</taxon>
        <taxon>Embryophyta</taxon>
        <taxon>Tracheophyta</taxon>
        <taxon>Spermatophyta</taxon>
        <taxon>Magnoliopsida</taxon>
        <taxon>Liliopsida</taxon>
        <taxon>Poales</taxon>
        <taxon>Poaceae</taxon>
        <taxon>PACMAD clade</taxon>
        <taxon>Arundinoideae</taxon>
        <taxon>Arundineae</taxon>
        <taxon>Arundo</taxon>
    </lineage>
</organism>
<name>A0A0A9AH14_ARUDO</name>
<sequence length="37" mass="4011">MSMNMLILVYGTDGGTASMLITLTYQKSANLNAKMAR</sequence>
<dbReference type="EMBL" id="GBRH01251493">
    <property type="protein sequence ID" value="JAD46402.1"/>
    <property type="molecule type" value="Transcribed_RNA"/>
</dbReference>
<protein>
    <submittedName>
        <fullName evidence="1">Uncharacterized protein</fullName>
    </submittedName>
</protein>
<accession>A0A0A9AH14</accession>